<gene>
    <name evidence="8" type="ORF">HOLleu_12373</name>
</gene>
<evidence type="ECO:0000256" key="2">
    <source>
        <dbReference type="ARBA" id="ARBA00007645"/>
    </source>
</evidence>
<protein>
    <recommendedName>
        <fullName evidence="7">Ribosomal protein</fullName>
    </recommendedName>
</protein>
<evidence type="ECO:0000256" key="4">
    <source>
        <dbReference type="ARBA" id="ARBA00022980"/>
    </source>
</evidence>
<keyword evidence="3" id="KW-0809">Transit peptide</keyword>
<dbReference type="HAMAP" id="MF_00251">
    <property type="entry name" value="Ribosomal_bL36"/>
    <property type="match status" value="1"/>
</dbReference>
<comment type="subcellular location">
    <subcellularLocation>
        <location evidence="1">Mitochondrion</location>
    </subcellularLocation>
</comment>
<dbReference type="GO" id="GO:0003735">
    <property type="term" value="F:structural constituent of ribosome"/>
    <property type="evidence" value="ECO:0007669"/>
    <property type="project" value="InterPro"/>
</dbReference>
<proteinExistence type="inferred from homology"/>
<keyword evidence="5" id="KW-0496">Mitochondrion</keyword>
<dbReference type="GO" id="GO:0005762">
    <property type="term" value="C:mitochondrial large ribosomal subunit"/>
    <property type="evidence" value="ECO:0007669"/>
    <property type="project" value="TreeGrafter"/>
</dbReference>
<dbReference type="InterPro" id="IPR000473">
    <property type="entry name" value="Ribosomal_bL36"/>
</dbReference>
<reference evidence="8" key="1">
    <citation type="submission" date="2021-10" db="EMBL/GenBank/DDBJ databases">
        <title>Tropical sea cucumber genome reveals ecological adaptation and Cuvierian tubules defense mechanism.</title>
        <authorList>
            <person name="Chen T."/>
        </authorList>
    </citation>
    <scope>NUCLEOTIDE SEQUENCE</scope>
    <source>
        <strain evidence="8">Nanhai2018</strain>
        <tissue evidence="8">Muscle</tissue>
    </source>
</reference>
<dbReference type="InterPro" id="IPR035977">
    <property type="entry name" value="Ribosomal_bL36_sp"/>
</dbReference>
<evidence type="ECO:0000313" key="8">
    <source>
        <dbReference type="EMBL" id="KAJ8041530.1"/>
    </source>
</evidence>
<organism evidence="8 9">
    <name type="scientific">Holothuria leucospilota</name>
    <name type="common">Black long sea cucumber</name>
    <name type="synonym">Mertensiothuria leucospilota</name>
    <dbReference type="NCBI Taxonomy" id="206669"/>
    <lineage>
        <taxon>Eukaryota</taxon>
        <taxon>Metazoa</taxon>
        <taxon>Echinodermata</taxon>
        <taxon>Eleutherozoa</taxon>
        <taxon>Echinozoa</taxon>
        <taxon>Holothuroidea</taxon>
        <taxon>Aspidochirotacea</taxon>
        <taxon>Aspidochirotida</taxon>
        <taxon>Holothuriidae</taxon>
        <taxon>Holothuria</taxon>
    </lineage>
</organism>
<name>A0A9Q1CAS4_HOLLE</name>
<keyword evidence="4 7" id="KW-0689">Ribosomal protein</keyword>
<evidence type="ECO:0000256" key="6">
    <source>
        <dbReference type="ARBA" id="ARBA00023274"/>
    </source>
</evidence>
<keyword evidence="6 7" id="KW-0687">Ribonucleoprotein</keyword>
<dbReference type="SUPFAM" id="SSF57840">
    <property type="entry name" value="Ribosomal protein L36"/>
    <property type="match status" value="1"/>
</dbReference>
<sequence length="119" mass="13966">MSAFSMVRSLLRAAVPGRILPVQQFHFSPQMCLYYIAERFGARPPLMAACASLRIQPQRELKVKSAIKRRCKHCKIIKKQGLWHVICEESPRHNQRQRGKLPPPELEFFPYFFREQKGK</sequence>
<dbReference type="InterPro" id="IPR052143">
    <property type="entry name" value="Mitoribosomal_bL36m"/>
</dbReference>
<dbReference type="AlphaFoldDB" id="A0A9Q1CAS4"/>
<evidence type="ECO:0000256" key="5">
    <source>
        <dbReference type="ARBA" id="ARBA00023128"/>
    </source>
</evidence>
<dbReference type="PANTHER" id="PTHR46909:SF1">
    <property type="entry name" value="LARGE RIBOSOMAL SUBUNIT PROTEIN BL36M"/>
    <property type="match status" value="1"/>
</dbReference>
<dbReference type="NCBIfam" id="TIGR01022">
    <property type="entry name" value="rpmJ_bact"/>
    <property type="match status" value="1"/>
</dbReference>
<evidence type="ECO:0000256" key="1">
    <source>
        <dbReference type="ARBA" id="ARBA00004173"/>
    </source>
</evidence>
<dbReference type="EMBL" id="JAIZAY010000005">
    <property type="protein sequence ID" value="KAJ8041530.1"/>
    <property type="molecule type" value="Genomic_DNA"/>
</dbReference>
<dbReference type="GO" id="GO:0006412">
    <property type="term" value="P:translation"/>
    <property type="evidence" value="ECO:0007669"/>
    <property type="project" value="InterPro"/>
</dbReference>
<evidence type="ECO:0000256" key="7">
    <source>
        <dbReference type="RuleBase" id="RU000570"/>
    </source>
</evidence>
<comment type="similarity">
    <text evidence="2 7">Belongs to the bacterial ribosomal protein bL36 family.</text>
</comment>
<dbReference type="PANTHER" id="PTHR46909">
    <property type="entry name" value="39S RIBOSOMAL PROTEIN L36, MITOCHONDRIAL"/>
    <property type="match status" value="1"/>
</dbReference>
<accession>A0A9Q1CAS4</accession>
<dbReference type="Pfam" id="PF00444">
    <property type="entry name" value="Ribosomal_L36"/>
    <property type="match status" value="1"/>
</dbReference>
<dbReference type="Proteomes" id="UP001152320">
    <property type="component" value="Chromosome 5"/>
</dbReference>
<evidence type="ECO:0000256" key="3">
    <source>
        <dbReference type="ARBA" id="ARBA00022946"/>
    </source>
</evidence>
<keyword evidence="9" id="KW-1185">Reference proteome</keyword>
<comment type="caution">
    <text evidence="8">The sequence shown here is derived from an EMBL/GenBank/DDBJ whole genome shotgun (WGS) entry which is preliminary data.</text>
</comment>
<evidence type="ECO:0000313" key="9">
    <source>
        <dbReference type="Proteomes" id="UP001152320"/>
    </source>
</evidence>